<keyword evidence="2" id="KW-0812">Transmembrane</keyword>
<feature type="transmembrane region" description="Helical" evidence="2">
    <location>
        <begin position="66"/>
        <end position="84"/>
    </location>
</feature>
<evidence type="ECO:0000256" key="2">
    <source>
        <dbReference type="SAM" id="Phobius"/>
    </source>
</evidence>
<feature type="transmembrane region" description="Helical" evidence="2">
    <location>
        <begin position="176"/>
        <end position="197"/>
    </location>
</feature>
<feature type="transmembrane region" description="Helical" evidence="2">
    <location>
        <begin position="320"/>
        <end position="339"/>
    </location>
</feature>
<gene>
    <name evidence="4" type="ORF">AACH06_15800</name>
</gene>
<feature type="region of interest" description="Disordered" evidence="1">
    <location>
        <begin position="394"/>
        <end position="413"/>
    </location>
</feature>
<dbReference type="EMBL" id="JBBUTG010000009">
    <property type="protein sequence ID" value="MEK8032293.1"/>
    <property type="molecule type" value="Genomic_DNA"/>
</dbReference>
<dbReference type="PANTHER" id="PTHR23028">
    <property type="entry name" value="ACETYLTRANSFERASE"/>
    <property type="match status" value="1"/>
</dbReference>
<proteinExistence type="predicted"/>
<comment type="caution">
    <text evidence="4">The sequence shown here is derived from an EMBL/GenBank/DDBJ whole genome shotgun (WGS) entry which is preliminary data.</text>
</comment>
<dbReference type="PANTHER" id="PTHR23028:SF53">
    <property type="entry name" value="ACYL_TRANSF_3 DOMAIN-CONTAINING PROTEIN"/>
    <property type="match status" value="1"/>
</dbReference>
<keyword evidence="2" id="KW-0472">Membrane</keyword>
<feature type="transmembrane region" description="Helical" evidence="2">
    <location>
        <begin position="293"/>
        <end position="313"/>
    </location>
</feature>
<feature type="transmembrane region" description="Helical" evidence="2">
    <location>
        <begin position="359"/>
        <end position="379"/>
    </location>
</feature>
<evidence type="ECO:0000256" key="1">
    <source>
        <dbReference type="SAM" id="MobiDB-lite"/>
    </source>
</evidence>
<keyword evidence="5" id="KW-1185">Reference proteome</keyword>
<evidence type="ECO:0000313" key="4">
    <source>
        <dbReference type="EMBL" id="MEK8032293.1"/>
    </source>
</evidence>
<feature type="transmembrane region" description="Helical" evidence="2">
    <location>
        <begin position="29"/>
        <end position="46"/>
    </location>
</feature>
<keyword evidence="2" id="KW-1133">Transmembrane helix</keyword>
<accession>A0ABU9BUY6</accession>
<evidence type="ECO:0000259" key="3">
    <source>
        <dbReference type="Pfam" id="PF01757"/>
    </source>
</evidence>
<dbReference type="InterPro" id="IPR050879">
    <property type="entry name" value="Acyltransferase_3"/>
</dbReference>
<name>A0ABU9BUY6_9BURK</name>
<keyword evidence="4" id="KW-0808">Transferase</keyword>
<dbReference type="GO" id="GO:0016746">
    <property type="term" value="F:acyltransferase activity"/>
    <property type="evidence" value="ECO:0007669"/>
    <property type="project" value="UniProtKB-KW"/>
</dbReference>
<feature type="transmembrane region" description="Helical" evidence="2">
    <location>
        <begin position="260"/>
        <end position="281"/>
    </location>
</feature>
<protein>
    <submittedName>
        <fullName evidence="4">Acyltransferase</fullName>
        <ecNumber evidence="4">2.3.-.-</ecNumber>
    </submittedName>
</protein>
<organism evidence="4 5">
    <name type="scientific">Ideonella lacteola</name>
    <dbReference type="NCBI Taxonomy" id="2984193"/>
    <lineage>
        <taxon>Bacteria</taxon>
        <taxon>Pseudomonadati</taxon>
        <taxon>Pseudomonadota</taxon>
        <taxon>Betaproteobacteria</taxon>
        <taxon>Burkholderiales</taxon>
        <taxon>Sphaerotilaceae</taxon>
        <taxon>Ideonella</taxon>
    </lineage>
</organism>
<dbReference type="Pfam" id="PF01757">
    <property type="entry name" value="Acyl_transf_3"/>
    <property type="match status" value="1"/>
</dbReference>
<dbReference type="Proteomes" id="UP001371218">
    <property type="component" value="Unassembled WGS sequence"/>
</dbReference>
<dbReference type="RefSeq" id="WP_341426705.1">
    <property type="nucleotide sequence ID" value="NZ_JBBUTG010000009.1"/>
</dbReference>
<feature type="domain" description="Acyltransferase 3" evidence="3">
    <location>
        <begin position="26"/>
        <end position="377"/>
    </location>
</feature>
<evidence type="ECO:0000313" key="5">
    <source>
        <dbReference type="Proteomes" id="UP001371218"/>
    </source>
</evidence>
<feature type="transmembrane region" description="Helical" evidence="2">
    <location>
        <begin position="105"/>
        <end position="122"/>
    </location>
</feature>
<dbReference type="EC" id="2.3.-.-" evidence="4"/>
<sequence>MNAASTSSPSVPDASAGAGLPPRQPGLDLLRALAIGLVFLYHYQVFVSKAPTFGWLGNIGWTGVDLFFVLSGYLIGHQVFAGVARGQTLSVPAFYARRLLRTMPAFWVVLALYFLFPAVMGGKTPPPLWRFLSFTQNWNLQPGTAFSHAWSLCIEEQFYLVLPLLVWLGLRAAAAWHLRVSTLWGVLAALTLMAMAWRASLWDQFGREVEAGGVGTQGYYPAVYYATLSRIDEFIPGIAVALWRHAHPARWATAMARGRIWFAGACAVVALVWYGVAQHYYIDGYGYGRFMTVAGYSLIAWGYAALVVAALCSDSPLRQWRVPGAGALAAWSYSIYLTHKAVAVNVAQSLASWSLPQPVVIVLVSLACVFAGWVLYRVVEKPVMRWRDRQVPTLFPPTGGTQGDAGGSSAALR</sequence>
<reference evidence="4 5" key="1">
    <citation type="submission" date="2024-04" db="EMBL/GenBank/DDBJ databases">
        <title>Novel species of the genus Ideonella isolated from streams.</title>
        <authorList>
            <person name="Lu H."/>
        </authorList>
    </citation>
    <scope>NUCLEOTIDE SEQUENCE [LARGE SCALE GENOMIC DNA]</scope>
    <source>
        <strain evidence="4 5">DXS29W</strain>
    </source>
</reference>
<keyword evidence="4" id="KW-0012">Acyltransferase</keyword>
<dbReference type="InterPro" id="IPR002656">
    <property type="entry name" value="Acyl_transf_3_dom"/>
</dbReference>